<feature type="compositionally biased region" description="Low complexity" evidence="2">
    <location>
        <begin position="309"/>
        <end position="320"/>
    </location>
</feature>
<dbReference type="STRING" id="1817814.A2V81_02165"/>
<protein>
    <submittedName>
        <fullName evidence="4">Uncharacterized protein</fullName>
    </submittedName>
</protein>
<proteinExistence type="predicted"/>
<reference evidence="4 5" key="1">
    <citation type="journal article" date="2016" name="Nat. Commun.">
        <title>Thousands of microbial genomes shed light on interconnected biogeochemical processes in an aquifer system.</title>
        <authorList>
            <person name="Anantharaman K."/>
            <person name="Brown C.T."/>
            <person name="Hug L.A."/>
            <person name="Sharon I."/>
            <person name="Castelle C.J."/>
            <person name="Probst A.J."/>
            <person name="Thomas B.C."/>
            <person name="Singh A."/>
            <person name="Wilkins M.J."/>
            <person name="Karaoz U."/>
            <person name="Brodie E.L."/>
            <person name="Williams K.H."/>
            <person name="Hubbard S.S."/>
            <person name="Banfield J.F."/>
        </authorList>
    </citation>
    <scope>NUCLEOTIDE SEQUENCE [LARGE SCALE GENOMIC DNA]</scope>
</reference>
<evidence type="ECO:0000313" key="4">
    <source>
        <dbReference type="EMBL" id="OGC82317.1"/>
    </source>
</evidence>
<sequence length="1093" mass="119861">MTISKKPEEDAHPYGTPPEQIEKKNIRQELAERFLKNLDELKRLLPVLIVNLNDTGILAKELNKNTDSISQLGNNDQEKEIDELLKEVYLSLVEIDDITIQKTKEFQALVESVSSEVSTLDLEINNTYINLEFFKDPDSFQFRINALKIHVHSIGQINKYIQEHGTKRVSEINIEEKELLLENTKGILQAIKTIDEALKNIVSVFEEITDFLGIIKNPPHIPTLIPPFGAIPPPPSPVPSAPAVPSDLNNLAQSLAISTEPQPGNQSEEQSITATEPLFTSKEDVSLVSAETQQNEPLPSIIIDPTIADSISPPSSSAPTVPAQLIVPPTTPTSSTVPSSSSPSSPVPAQDLVSPTSTIPKQLIVTPTPANPTVKKSDESYKRLERKENELKEKIRTLSGTLSIALQNTLALDQVLTNHILPKFSEEIDSLTRRKKSIPDELANGQQSALLGKAMTQGIADAINHALQVCSALQVKKIAIQDLHPSVLMKISEFIGKSHDIHRYITDTQKIIDIRKFNRLTHALRRKFTPERANKMESQSLNHVGDAIIGYQKGFTRLSTELAYIIDQLSIIDTHSISVPAQLVVPLPPSSSSSSSSPPSPSSSSSSSPSFRAEIKGQDKSTSKVNRKKVEQLQTDLAKIKYSVERINNAVAKMKDAIEQRTAILSQDTIVKKVSPKLQNRVTKISDKANELLSHLETIKKGGENIIHLQKTLRVADITPPKHTTRESPYDHEEMRRFASELRSHVAKITEAIYQMDSTGATSLPNDPHYNEELVDDACNDILVAERCIHDLHDRLVTTDYAAFIAQLEAIKNDAILHPEMENRRSIREKISQIAPAGSIGLGLLGLAGIGLVAIIGSRNCDTSPRYSARSDAGAADASLAILSLPDARVDTHDISDAGIDAFDSAMDARDARTDIHDVLDAGHDVDVVAPLDSGLLDGSIRDSGRDTEVADAGITADADSPPEAGNTDASVVVAARPTRHLTVYPPYSLVGERAEIDQCVGELRTAAIMCMQIMTTIGVDGEHRIVGPFPLPRDIQRENHLDTRRTSDDTAHMDGNTFTFMMNGQLYTCTLDNTVSRVGTYYTHVPCTRSIR</sequence>
<keyword evidence="3" id="KW-0472">Membrane</keyword>
<dbReference type="EMBL" id="MEWR01000008">
    <property type="protein sequence ID" value="OGC82317.1"/>
    <property type="molecule type" value="Genomic_DNA"/>
</dbReference>
<keyword evidence="1" id="KW-0175">Coiled coil</keyword>
<evidence type="ECO:0000256" key="3">
    <source>
        <dbReference type="SAM" id="Phobius"/>
    </source>
</evidence>
<feature type="region of interest" description="Disordered" evidence="2">
    <location>
        <begin position="309"/>
        <end position="356"/>
    </location>
</feature>
<evidence type="ECO:0000313" key="5">
    <source>
        <dbReference type="Proteomes" id="UP000177614"/>
    </source>
</evidence>
<feature type="coiled-coil region" evidence="1">
    <location>
        <begin position="374"/>
        <end position="401"/>
    </location>
</feature>
<feature type="region of interest" description="Disordered" evidence="2">
    <location>
        <begin position="587"/>
        <end position="629"/>
    </location>
</feature>
<feature type="compositionally biased region" description="Basic and acidic residues" evidence="2">
    <location>
        <begin position="613"/>
        <end position="622"/>
    </location>
</feature>
<comment type="caution">
    <text evidence="4">The sequence shown here is derived from an EMBL/GenBank/DDBJ whole genome shotgun (WGS) entry which is preliminary data.</text>
</comment>
<feature type="compositionally biased region" description="Polar residues" evidence="2">
    <location>
        <begin position="259"/>
        <end position="274"/>
    </location>
</feature>
<feature type="compositionally biased region" description="Low complexity" evidence="2">
    <location>
        <begin position="332"/>
        <end position="348"/>
    </location>
</feature>
<feature type="compositionally biased region" description="Low complexity" evidence="2">
    <location>
        <begin position="590"/>
        <end position="610"/>
    </location>
</feature>
<evidence type="ECO:0000256" key="1">
    <source>
        <dbReference type="SAM" id="Coils"/>
    </source>
</evidence>
<accession>A0A1F4XKV4</accession>
<keyword evidence="3" id="KW-1133">Transmembrane helix</keyword>
<organism evidence="4 5">
    <name type="scientific">Candidatus Abawacabacteria bacterium RBG_16_42_10</name>
    <dbReference type="NCBI Taxonomy" id="1817814"/>
    <lineage>
        <taxon>Bacteria</taxon>
        <taxon>Candidatus Abawacaibacteriota</taxon>
    </lineage>
</organism>
<keyword evidence="3" id="KW-0812">Transmembrane</keyword>
<feature type="region of interest" description="Disordered" evidence="2">
    <location>
        <begin position="1"/>
        <end position="21"/>
    </location>
</feature>
<dbReference type="Proteomes" id="UP000177614">
    <property type="component" value="Unassembled WGS sequence"/>
</dbReference>
<feature type="compositionally biased region" description="Basic and acidic residues" evidence="2">
    <location>
        <begin position="1"/>
        <end position="12"/>
    </location>
</feature>
<feature type="region of interest" description="Disordered" evidence="2">
    <location>
        <begin position="259"/>
        <end position="278"/>
    </location>
</feature>
<evidence type="ECO:0000256" key="2">
    <source>
        <dbReference type="SAM" id="MobiDB-lite"/>
    </source>
</evidence>
<name>A0A1F4XKV4_9BACT</name>
<dbReference type="AlphaFoldDB" id="A0A1F4XKV4"/>
<feature type="transmembrane region" description="Helical" evidence="3">
    <location>
        <begin position="834"/>
        <end position="856"/>
    </location>
</feature>
<gene>
    <name evidence="4" type="ORF">A2V81_02165</name>
</gene>